<dbReference type="Pfam" id="PF05699">
    <property type="entry name" value="Dimer_Tnp_hAT"/>
    <property type="match status" value="1"/>
</dbReference>
<organism evidence="2 3">
    <name type="scientific">Cinara cedri</name>
    <dbReference type="NCBI Taxonomy" id="506608"/>
    <lineage>
        <taxon>Eukaryota</taxon>
        <taxon>Metazoa</taxon>
        <taxon>Ecdysozoa</taxon>
        <taxon>Arthropoda</taxon>
        <taxon>Hexapoda</taxon>
        <taxon>Insecta</taxon>
        <taxon>Pterygota</taxon>
        <taxon>Neoptera</taxon>
        <taxon>Paraneoptera</taxon>
        <taxon>Hemiptera</taxon>
        <taxon>Sternorrhyncha</taxon>
        <taxon>Aphidomorpha</taxon>
        <taxon>Aphidoidea</taxon>
        <taxon>Aphididae</taxon>
        <taxon>Lachninae</taxon>
        <taxon>Cinara</taxon>
    </lineage>
</organism>
<dbReference type="OrthoDB" id="6628343at2759"/>
<dbReference type="GO" id="GO:0046983">
    <property type="term" value="F:protein dimerization activity"/>
    <property type="evidence" value="ECO:0007669"/>
    <property type="project" value="InterPro"/>
</dbReference>
<protein>
    <submittedName>
        <fullName evidence="2">HAT, C-terminal dimerisation domain</fullName>
    </submittedName>
</protein>
<evidence type="ECO:0000313" key="2">
    <source>
        <dbReference type="EMBL" id="VVC43736.1"/>
    </source>
</evidence>
<proteinExistence type="predicted"/>
<feature type="domain" description="HAT C-terminal dimerisation" evidence="1">
    <location>
        <begin position="6"/>
        <end position="42"/>
    </location>
</feature>
<evidence type="ECO:0000259" key="1">
    <source>
        <dbReference type="Pfam" id="PF05699"/>
    </source>
</evidence>
<dbReference type="Proteomes" id="UP000325440">
    <property type="component" value="Unassembled WGS sequence"/>
</dbReference>
<reference evidence="2 3" key="1">
    <citation type="submission" date="2019-08" db="EMBL/GenBank/DDBJ databases">
        <authorList>
            <person name="Alioto T."/>
            <person name="Alioto T."/>
            <person name="Gomez Garrido J."/>
        </authorList>
    </citation>
    <scope>NUCLEOTIDE SEQUENCE [LARGE SCALE GENOMIC DNA]</scope>
</reference>
<evidence type="ECO:0000313" key="3">
    <source>
        <dbReference type="Proteomes" id="UP000325440"/>
    </source>
</evidence>
<gene>
    <name evidence="2" type="ORF">CINCED_3A008232</name>
</gene>
<dbReference type="EMBL" id="CABPRJ010002371">
    <property type="protein sequence ID" value="VVC43736.1"/>
    <property type="molecule type" value="Genomic_DNA"/>
</dbReference>
<dbReference type="InterPro" id="IPR008906">
    <property type="entry name" value="HATC_C_dom"/>
</dbReference>
<keyword evidence="3" id="KW-1185">Reference proteome</keyword>
<name>A0A5E4NFQ9_9HEMI</name>
<dbReference type="AlphaFoldDB" id="A0A5E4NFQ9"/>
<sequence>MRKIGFTLPVPSANPERAFSKLKLVKNRLRSTMGKERLQGLMEISLITLHL</sequence>
<accession>A0A5E4NFQ9</accession>